<dbReference type="Pfam" id="PF00587">
    <property type="entry name" value="tRNA-synt_2b"/>
    <property type="match status" value="1"/>
</dbReference>
<dbReference type="PRINTS" id="PR01046">
    <property type="entry name" value="TRNASYNTHPRO"/>
</dbReference>
<comment type="catalytic activity">
    <reaction evidence="9">
        <text>tRNA(Pro) + L-proline + ATP = L-prolyl-tRNA(Pro) + AMP + diphosphate</text>
        <dbReference type="Rhea" id="RHEA:14305"/>
        <dbReference type="Rhea" id="RHEA-COMP:9700"/>
        <dbReference type="Rhea" id="RHEA-COMP:9702"/>
        <dbReference type="ChEBI" id="CHEBI:30616"/>
        <dbReference type="ChEBI" id="CHEBI:33019"/>
        <dbReference type="ChEBI" id="CHEBI:60039"/>
        <dbReference type="ChEBI" id="CHEBI:78442"/>
        <dbReference type="ChEBI" id="CHEBI:78532"/>
        <dbReference type="ChEBI" id="CHEBI:456215"/>
        <dbReference type="EC" id="6.1.1.15"/>
    </reaction>
</comment>
<dbReference type="STRING" id="1064592.G0V933"/>
<keyword evidence="7" id="KW-0030">Aminoacyl-tRNA synthetase</keyword>
<feature type="domain" description="Aminoacyl-transfer RNA synthetases class-II family profile" evidence="10">
    <location>
        <begin position="50"/>
        <end position="437"/>
    </location>
</feature>
<dbReference type="EMBL" id="HE576752">
    <property type="protein sequence ID" value="CCC67983.1"/>
    <property type="molecule type" value="Genomic_DNA"/>
</dbReference>
<dbReference type="InterPro" id="IPR050062">
    <property type="entry name" value="Pro-tRNA_synthetase"/>
</dbReference>
<dbReference type="InterPro" id="IPR045864">
    <property type="entry name" value="aa-tRNA-synth_II/BPL/LPL"/>
</dbReference>
<reference key="2">
    <citation type="submission" date="2011-08" db="EMBL/GenBank/DDBJ databases">
        <title>Genome sequence of Naumovozyma castellii.</title>
        <authorList>
            <person name="Gordon J.L."/>
            <person name="Armisen D."/>
            <person name="Proux-Wera E."/>
            <person name="OhEigeartaigh S.S."/>
            <person name="Byrne K.P."/>
            <person name="Wolfe K.H."/>
        </authorList>
    </citation>
    <scope>NUCLEOTIDE SEQUENCE</scope>
    <source>
        <strain>Type strain:CBS 4309</strain>
    </source>
</reference>
<dbReference type="EC" id="6.1.1.15" evidence="2"/>
<evidence type="ECO:0000256" key="6">
    <source>
        <dbReference type="ARBA" id="ARBA00022917"/>
    </source>
</evidence>
<dbReference type="PANTHER" id="PTHR42753">
    <property type="entry name" value="MITOCHONDRIAL RIBOSOME PROTEIN L39/PROLYL-TRNA LIGASE FAMILY MEMBER"/>
    <property type="match status" value="1"/>
</dbReference>
<evidence type="ECO:0000256" key="2">
    <source>
        <dbReference type="ARBA" id="ARBA00012831"/>
    </source>
</evidence>
<evidence type="ECO:0000256" key="1">
    <source>
        <dbReference type="ARBA" id="ARBA00008226"/>
    </source>
</evidence>
<dbReference type="InterPro" id="IPR002314">
    <property type="entry name" value="aa-tRNA-synt_IIb"/>
</dbReference>
<dbReference type="PANTHER" id="PTHR42753:SF2">
    <property type="entry name" value="PROLINE--TRNA LIGASE"/>
    <property type="match status" value="1"/>
</dbReference>
<dbReference type="Gene3D" id="3.30.930.10">
    <property type="entry name" value="Bira Bifunctional Protein, Domain 2"/>
    <property type="match status" value="2"/>
</dbReference>
<evidence type="ECO:0000256" key="3">
    <source>
        <dbReference type="ARBA" id="ARBA00022598"/>
    </source>
</evidence>
<dbReference type="InterPro" id="IPR002316">
    <property type="entry name" value="Pro-tRNA-ligase_IIa"/>
</dbReference>
<evidence type="ECO:0000259" key="10">
    <source>
        <dbReference type="PROSITE" id="PS50862"/>
    </source>
</evidence>
<keyword evidence="4" id="KW-0547">Nucleotide-binding</keyword>
<evidence type="ECO:0000256" key="5">
    <source>
        <dbReference type="ARBA" id="ARBA00022840"/>
    </source>
</evidence>
<keyword evidence="12" id="KW-1185">Reference proteome</keyword>
<evidence type="ECO:0000256" key="4">
    <source>
        <dbReference type="ARBA" id="ARBA00022741"/>
    </source>
</evidence>
<keyword evidence="5" id="KW-0067">ATP-binding</keyword>
<sequence length="573" mass="64279">MQRLSKAIPIFQPKGLTKNVLKASSAQDLLQKLGFVKKSQSGVFQWLPLGLRSLRKINQIIRQGMNEGVNGQEVALSVLSPKEIWETTKRWNNNELFKLKDAKGAEFCLTGTCEEDITSLMKNYVNSYKDLPLMVYQIGRKYRDEIRPRGGLLRGREFIMKDGYSFAATKSDALELFRDVNVVYERIFQQLQIPVVKALADSGEIGGDLSQEFHLLHNSGEDTVFKCDACDEVSTMEKCEAIPVQEGKHLGKVAVKYALTTDHSTLICFYFPEGRELNWNLALKSMDSDIDIHLKDVHNDKILEIYKGELDDEMFACIMRVMDSRISSRSDFPDFPLTKYLKNNFSQLDGVPLVNAEDNEICASCGEGHLHGSKSIEVGHTFYLGTKYSGPLNLNFTDKDNIKNNTLVQMGCYGIGVSRLIGAIAEIYKDDLGLNLPSSISPYLVSFCVPPGDAESGTYVQLMNDLANISKLKNEIMTQFPSNTGLGGRITLSHSIGIPLCVIVGPKSWPNVEIEIRSPLLLKRKEPNWVGEYAIFHDQYNWNVIEENEKHPEKHIVSAAHLSDVISILLKGL</sequence>
<protein>
    <recommendedName>
        <fullName evidence="2">proline--tRNA ligase</fullName>
        <ecNumber evidence="2">6.1.1.15</ecNumber>
    </recommendedName>
    <alternativeName>
        <fullName evidence="8">Prolyl-tRNA synthetase</fullName>
    </alternativeName>
</protein>
<dbReference type="AlphaFoldDB" id="G0V933"/>
<keyword evidence="6" id="KW-0648">Protein biosynthesis</keyword>
<dbReference type="OrthoDB" id="10267474at2759"/>
<dbReference type="InterPro" id="IPR004500">
    <property type="entry name" value="Pro-tRNA-synth_IIa_bac-type"/>
</dbReference>
<proteinExistence type="inferred from homology"/>
<accession>G0V933</accession>
<dbReference type="GO" id="GO:0006433">
    <property type="term" value="P:prolyl-tRNA aminoacylation"/>
    <property type="evidence" value="ECO:0007669"/>
    <property type="project" value="InterPro"/>
</dbReference>
<dbReference type="InParanoid" id="G0V933"/>
<evidence type="ECO:0000313" key="12">
    <source>
        <dbReference type="Proteomes" id="UP000001640"/>
    </source>
</evidence>
<dbReference type="KEGG" id="ncs:NCAS_0A14250"/>
<evidence type="ECO:0000313" key="11">
    <source>
        <dbReference type="EMBL" id="CCC67983.1"/>
    </source>
</evidence>
<evidence type="ECO:0000256" key="9">
    <source>
        <dbReference type="ARBA" id="ARBA00047671"/>
    </source>
</evidence>
<dbReference type="SUPFAM" id="SSF55681">
    <property type="entry name" value="Class II aaRS and biotin synthetases"/>
    <property type="match status" value="1"/>
</dbReference>
<organism evidence="11 12">
    <name type="scientific">Naumovozyma castellii</name>
    <name type="common">Yeast</name>
    <name type="synonym">Saccharomyces castellii</name>
    <dbReference type="NCBI Taxonomy" id="27288"/>
    <lineage>
        <taxon>Eukaryota</taxon>
        <taxon>Fungi</taxon>
        <taxon>Dikarya</taxon>
        <taxon>Ascomycota</taxon>
        <taxon>Saccharomycotina</taxon>
        <taxon>Saccharomycetes</taxon>
        <taxon>Saccharomycetales</taxon>
        <taxon>Saccharomycetaceae</taxon>
        <taxon>Naumovozyma</taxon>
    </lineage>
</organism>
<comment type="similarity">
    <text evidence="1">Belongs to the class-II aminoacyl-tRNA synthetase family.</text>
</comment>
<dbReference type="InterPro" id="IPR006195">
    <property type="entry name" value="aa-tRNA-synth_II"/>
</dbReference>
<dbReference type="RefSeq" id="XP_003674362.1">
    <property type="nucleotide sequence ID" value="XM_003674314.1"/>
</dbReference>
<dbReference type="GO" id="GO:0005524">
    <property type="term" value="F:ATP binding"/>
    <property type="evidence" value="ECO:0007669"/>
    <property type="project" value="UniProtKB-KW"/>
</dbReference>
<dbReference type="FunCoup" id="G0V933">
    <property type="interactions" value="459"/>
</dbReference>
<dbReference type="OMA" id="NCETISH"/>
<name>G0V933_NAUCA</name>
<dbReference type="eggNOG" id="KOG2324">
    <property type="taxonomic scope" value="Eukaryota"/>
</dbReference>
<dbReference type="NCBIfam" id="TIGR00409">
    <property type="entry name" value="proS_fam_II"/>
    <property type="match status" value="1"/>
</dbReference>
<gene>
    <name evidence="11" type="primary">NCAS0A14250</name>
    <name evidence="11" type="ordered locus">NCAS_0A14250</name>
</gene>
<dbReference type="GO" id="GO:0004827">
    <property type="term" value="F:proline-tRNA ligase activity"/>
    <property type="evidence" value="ECO:0007669"/>
    <property type="project" value="UniProtKB-EC"/>
</dbReference>
<dbReference type="Proteomes" id="UP000001640">
    <property type="component" value="Chromosome 1"/>
</dbReference>
<dbReference type="SUPFAM" id="SSF52954">
    <property type="entry name" value="Class II aaRS ABD-related"/>
    <property type="match status" value="1"/>
</dbReference>
<keyword evidence="3" id="KW-0436">Ligase</keyword>
<dbReference type="GO" id="GO:0005739">
    <property type="term" value="C:mitochondrion"/>
    <property type="evidence" value="ECO:0007669"/>
    <property type="project" value="TreeGrafter"/>
</dbReference>
<dbReference type="HOGENOM" id="CLU_016739_0_0_1"/>
<evidence type="ECO:0000256" key="7">
    <source>
        <dbReference type="ARBA" id="ARBA00023146"/>
    </source>
</evidence>
<dbReference type="GeneID" id="96901459"/>
<reference evidence="11 12" key="1">
    <citation type="journal article" date="2011" name="Proc. Natl. Acad. Sci. U.S.A.">
        <title>Evolutionary erosion of yeast sex chromosomes by mating-type switching accidents.</title>
        <authorList>
            <person name="Gordon J.L."/>
            <person name="Armisen D."/>
            <person name="Proux-Wera E."/>
            <person name="Oheigeartaigh S.S."/>
            <person name="Byrne K.P."/>
            <person name="Wolfe K.H."/>
        </authorList>
    </citation>
    <scope>NUCLEOTIDE SEQUENCE [LARGE SCALE GENOMIC DNA]</scope>
    <source>
        <strain evidence="12">ATCC 76901 / BCRC 22586 / CBS 4309 / NBRC 1992 / NRRL Y-12630</strain>
    </source>
</reference>
<dbReference type="PROSITE" id="PS50862">
    <property type="entry name" value="AA_TRNA_LIGASE_II"/>
    <property type="match status" value="1"/>
</dbReference>
<evidence type="ECO:0000256" key="8">
    <source>
        <dbReference type="ARBA" id="ARBA00029731"/>
    </source>
</evidence>